<evidence type="ECO:0000256" key="1">
    <source>
        <dbReference type="ARBA" id="ARBA00023002"/>
    </source>
</evidence>
<dbReference type="InterPro" id="IPR036291">
    <property type="entry name" value="NAD(P)-bd_dom_sf"/>
</dbReference>
<dbReference type="KEGG" id="gph:GEMMAAP_10690"/>
<dbReference type="SUPFAM" id="SSF51735">
    <property type="entry name" value="NAD(P)-binding Rossmann-fold domains"/>
    <property type="match status" value="1"/>
</dbReference>
<dbReference type="InterPro" id="IPR002347">
    <property type="entry name" value="SDR_fam"/>
</dbReference>
<dbReference type="OrthoDB" id="9803333at2"/>
<dbReference type="PANTHER" id="PTHR43157">
    <property type="entry name" value="PHOSPHATIDYLINOSITOL-GLYCAN BIOSYNTHESIS CLASS F PROTEIN-RELATED"/>
    <property type="match status" value="1"/>
</dbReference>
<evidence type="ECO:0000313" key="2">
    <source>
        <dbReference type="EMBL" id="AMW05159.1"/>
    </source>
</evidence>
<dbReference type="AlphaFoldDB" id="A0A143BJG0"/>
<dbReference type="Gene3D" id="3.40.50.720">
    <property type="entry name" value="NAD(P)-binding Rossmann-like Domain"/>
    <property type="match status" value="1"/>
</dbReference>
<dbReference type="Pfam" id="PF00106">
    <property type="entry name" value="adh_short"/>
    <property type="match status" value="1"/>
</dbReference>
<keyword evidence="3" id="KW-1185">Reference proteome</keyword>
<dbReference type="PRINTS" id="PR00081">
    <property type="entry name" value="GDHRDH"/>
</dbReference>
<protein>
    <recommendedName>
        <fullName evidence="4">Short-chain dehydrogenase</fullName>
    </recommendedName>
</protein>
<reference evidence="2 3" key="1">
    <citation type="journal article" date="2014" name="Proc. Natl. Acad. Sci. U.S.A.">
        <title>Functional type 2 photosynthetic reaction centers found in the rare bacterial phylum Gemmatimonadetes.</title>
        <authorList>
            <person name="Zeng Y."/>
            <person name="Feng F."/>
            <person name="Medova H."/>
            <person name="Dean J."/>
            <person name="Koblizek M."/>
        </authorList>
    </citation>
    <scope>NUCLEOTIDE SEQUENCE [LARGE SCALE GENOMIC DNA]</scope>
    <source>
        <strain evidence="2 3">AP64</strain>
    </source>
</reference>
<evidence type="ECO:0000313" key="3">
    <source>
        <dbReference type="Proteomes" id="UP000076404"/>
    </source>
</evidence>
<name>A0A143BJG0_9BACT</name>
<dbReference type="eggNOG" id="COG1028">
    <property type="taxonomic scope" value="Bacteria"/>
</dbReference>
<dbReference type="PANTHER" id="PTHR43157:SF31">
    <property type="entry name" value="PHOSPHATIDYLINOSITOL-GLYCAN BIOSYNTHESIS CLASS F PROTEIN"/>
    <property type="match status" value="1"/>
</dbReference>
<keyword evidence="1" id="KW-0560">Oxidoreductase</keyword>
<dbReference type="STRING" id="1379270.GEMMAAP_10690"/>
<dbReference type="GO" id="GO:0016491">
    <property type="term" value="F:oxidoreductase activity"/>
    <property type="evidence" value="ECO:0007669"/>
    <property type="project" value="UniProtKB-KW"/>
</dbReference>
<evidence type="ECO:0008006" key="4">
    <source>
        <dbReference type="Google" id="ProtNLM"/>
    </source>
</evidence>
<gene>
    <name evidence="2" type="ORF">GEMMAAP_10690</name>
</gene>
<proteinExistence type="predicted"/>
<organism evidence="2 3">
    <name type="scientific">Gemmatimonas phototrophica</name>
    <dbReference type="NCBI Taxonomy" id="1379270"/>
    <lineage>
        <taxon>Bacteria</taxon>
        <taxon>Pseudomonadati</taxon>
        <taxon>Gemmatimonadota</taxon>
        <taxon>Gemmatimonadia</taxon>
        <taxon>Gemmatimonadales</taxon>
        <taxon>Gemmatimonadaceae</taxon>
        <taxon>Gemmatimonas</taxon>
    </lineage>
</organism>
<reference evidence="2 3" key="2">
    <citation type="journal article" date="2016" name="Environ. Microbiol. Rep.">
        <title>Metagenomic evidence for the presence of phototrophic Gemmatimonadetes bacteria in diverse environments.</title>
        <authorList>
            <person name="Zeng Y."/>
            <person name="Baumbach J."/>
            <person name="Barbosa E.G."/>
            <person name="Azevedo V."/>
            <person name="Zhang C."/>
            <person name="Koblizek M."/>
        </authorList>
    </citation>
    <scope>NUCLEOTIDE SEQUENCE [LARGE SCALE GENOMIC DNA]</scope>
    <source>
        <strain evidence="2 3">AP64</strain>
    </source>
</reference>
<dbReference type="EMBL" id="CP011454">
    <property type="protein sequence ID" value="AMW05159.1"/>
    <property type="molecule type" value="Genomic_DNA"/>
</dbReference>
<accession>A0A143BJG0</accession>
<dbReference type="RefSeq" id="WP_053334155.1">
    <property type="nucleotide sequence ID" value="NZ_CP011454.1"/>
</dbReference>
<sequence>MAEIAPSPQAPFHGKVVVVTGASDGIGRAAVHQYAEGGATVVMVGRNEAKTRAAAQAIMSATGRRDITWQIADLSRQNDVRELADRLRADHPRIHVLANNAGAMFLEREETPDGHEHTFALNHLSYFSLALLLLPALVAASVPGAPARIINVSSRAHENARPDLDDLQLTRGFGGWRAYANSKLFNIWFTSALARRLPSDRVVVQCLHPGVVSTRFATNNGRMGRVLRAVMDLVSVTPDAGADTLVWLSHAPEALGQNGMYWVKRALKTPSRTARNETMAESLWRQTGVLAGLDADQLLALAVGDHVAP</sequence>
<dbReference type="Proteomes" id="UP000076404">
    <property type="component" value="Chromosome"/>
</dbReference>